<proteinExistence type="predicted"/>
<evidence type="ECO:0000313" key="1">
    <source>
        <dbReference type="EMBL" id="KAA5609648.1"/>
    </source>
</evidence>
<protein>
    <recommendedName>
        <fullName evidence="3">LysM domain-containing protein</fullName>
    </recommendedName>
</protein>
<evidence type="ECO:0008006" key="3">
    <source>
        <dbReference type="Google" id="ProtNLM"/>
    </source>
</evidence>
<dbReference type="EMBL" id="VWPK01000046">
    <property type="protein sequence ID" value="KAA5609648.1"/>
    <property type="molecule type" value="Genomic_DNA"/>
</dbReference>
<name>A0A5M6IQ11_9PROT</name>
<comment type="caution">
    <text evidence="1">The sequence shown here is derived from an EMBL/GenBank/DDBJ whole genome shotgun (WGS) entry which is preliminary data.</text>
</comment>
<dbReference type="Proteomes" id="UP000325255">
    <property type="component" value="Unassembled WGS sequence"/>
</dbReference>
<accession>A0A5M6IQ11</accession>
<dbReference type="OrthoDB" id="8453045at2"/>
<dbReference type="AlphaFoldDB" id="A0A5M6IQ11"/>
<gene>
    <name evidence="1" type="ORF">F1189_23075</name>
</gene>
<sequence length="62" mass="6502">MRTITVIGGNLFRIAADYLRDATQATRIAEVNGLSDFVLSGQVTLRIPNADPSAAGGVPDQS</sequence>
<keyword evidence="2" id="KW-1185">Reference proteome</keyword>
<organism evidence="1 2">
    <name type="scientific">Rhodovastum atsumiense</name>
    <dbReference type="NCBI Taxonomy" id="504468"/>
    <lineage>
        <taxon>Bacteria</taxon>
        <taxon>Pseudomonadati</taxon>
        <taxon>Pseudomonadota</taxon>
        <taxon>Alphaproteobacteria</taxon>
        <taxon>Acetobacterales</taxon>
        <taxon>Acetobacteraceae</taxon>
        <taxon>Rhodovastum</taxon>
    </lineage>
</organism>
<dbReference type="RefSeq" id="WP_150043259.1">
    <property type="nucleotide sequence ID" value="NZ_OW485608.1"/>
</dbReference>
<evidence type="ECO:0000313" key="2">
    <source>
        <dbReference type="Proteomes" id="UP000325255"/>
    </source>
</evidence>
<reference evidence="1 2" key="1">
    <citation type="submission" date="2019-09" db="EMBL/GenBank/DDBJ databases">
        <title>Genome sequence of Rhodovastum atsumiense, a diverse member of the Acetobacteraceae family of non-sulfur purple photosynthetic bacteria.</title>
        <authorList>
            <person name="Meyer T."/>
            <person name="Kyndt J."/>
        </authorList>
    </citation>
    <scope>NUCLEOTIDE SEQUENCE [LARGE SCALE GENOMIC DNA]</scope>
    <source>
        <strain evidence="1 2">DSM 21279</strain>
    </source>
</reference>